<evidence type="ECO:0000313" key="3">
    <source>
        <dbReference type="EMBL" id="GHD28865.1"/>
    </source>
</evidence>
<feature type="domain" description="Tail specific protease" evidence="2">
    <location>
        <begin position="281"/>
        <end position="470"/>
    </location>
</feature>
<dbReference type="InterPro" id="IPR005151">
    <property type="entry name" value="Tail-specific_protease"/>
</dbReference>
<protein>
    <recommendedName>
        <fullName evidence="2">Tail specific protease domain-containing protein</fullName>
    </recommendedName>
</protein>
<evidence type="ECO:0000256" key="1">
    <source>
        <dbReference type="SAM" id="SignalP"/>
    </source>
</evidence>
<reference evidence="3" key="2">
    <citation type="submission" date="2020-09" db="EMBL/GenBank/DDBJ databases">
        <authorList>
            <person name="Sun Q."/>
            <person name="Kim S."/>
        </authorList>
    </citation>
    <scope>NUCLEOTIDE SEQUENCE</scope>
    <source>
        <strain evidence="3">KCTC 23430</strain>
    </source>
</reference>
<gene>
    <name evidence="3" type="ORF">GCM10007053_08680</name>
</gene>
<dbReference type="InterPro" id="IPR029045">
    <property type="entry name" value="ClpP/crotonase-like_dom_sf"/>
</dbReference>
<reference evidence="3" key="1">
    <citation type="journal article" date="2014" name="Int. J. Syst. Evol. Microbiol.">
        <title>Complete genome sequence of Corynebacterium casei LMG S-19264T (=DSM 44701T), isolated from a smear-ripened cheese.</title>
        <authorList>
            <consortium name="US DOE Joint Genome Institute (JGI-PGF)"/>
            <person name="Walter F."/>
            <person name="Albersmeier A."/>
            <person name="Kalinowski J."/>
            <person name="Ruckert C."/>
        </authorList>
    </citation>
    <scope>NUCLEOTIDE SEQUENCE</scope>
    <source>
        <strain evidence="3">KCTC 23430</strain>
    </source>
</reference>
<accession>A0A919CJ26</accession>
<keyword evidence="4" id="KW-1185">Reference proteome</keyword>
<comment type="caution">
    <text evidence="3">The sequence shown here is derived from an EMBL/GenBank/DDBJ whole genome shotgun (WGS) entry which is preliminary data.</text>
</comment>
<name>A0A919CJ26_9GAMM</name>
<dbReference type="PANTHER" id="PTHR32060">
    <property type="entry name" value="TAIL-SPECIFIC PROTEASE"/>
    <property type="match status" value="1"/>
</dbReference>
<feature type="chain" id="PRO_5037633691" description="Tail specific protease domain-containing protein" evidence="1">
    <location>
        <begin position="20"/>
        <end position="493"/>
    </location>
</feature>
<dbReference type="PANTHER" id="PTHR32060:SF30">
    <property type="entry name" value="CARBOXY-TERMINAL PROCESSING PROTEASE CTPA"/>
    <property type="match status" value="1"/>
</dbReference>
<dbReference type="GO" id="GO:0030288">
    <property type="term" value="C:outer membrane-bounded periplasmic space"/>
    <property type="evidence" value="ECO:0007669"/>
    <property type="project" value="TreeGrafter"/>
</dbReference>
<dbReference type="GO" id="GO:0007165">
    <property type="term" value="P:signal transduction"/>
    <property type="evidence" value="ECO:0007669"/>
    <property type="project" value="TreeGrafter"/>
</dbReference>
<dbReference type="GO" id="GO:0008236">
    <property type="term" value="F:serine-type peptidase activity"/>
    <property type="evidence" value="ECO:0007669"/>
    <property type="project" value="InterPro"/>
</dbReference>
<dbReference type="AlphaFoldDB" id="A0A919CJ26"/>
<proteinExistence type="predicted"/>
<dbReference type="EMBL" id="BMYM01000001">
    <property type="protein sequence ID" value="GHD28865.1"/>
    <property type="molecule type" value="Genomic_DNA"/>
</dbReference>
<dbReference type="Gene3D" id="3.90.226.10">
    <property type="entry name" value="2-enoyl-CoA Hydratase, Chain A, domain 1"/>
    <property type="match status" value="1"/>
</dbReference>
<organism evidence="3 4">
    <name type="scientific">Parahalioglobus pacificus</name>
    <dbReference type="NCBI Taxonomy" id="930806"/>
    <lineage>
        <taxon>Bacteria</taxon>
        <taxon>Pseudomonadati</taxon>
        <taxon>Pseudomonadota</taxon>
        <taxon>Gammaproteobacteria</taxon>
        <taxon>Cellvibrionales</taxon>
        <taxon>Halieaceae</taxon>
        <taxon>Parahalioglobus</taxon>
    </lineage>
</organism>
<evidence type="ECO:0000313" key="4">
    <source>
        <dbReference type="Proteomes" id="UP000644693"/>
    </source>
</evidence>
<sequence>MFTALLGALWLGGMAAAQPAVPQTVFNKAALQQDFDQLYSGLQQAHYDLYAHYPKTRYDSDYETYRAQIEDGMSRLEAQVLFQRFVALGGIAHATTTLPFDDFMAFREADGAMLPLFLLIGEEQVTIDTVTSKEGALGRGMVVTAIDDAPISAWLDRVRTIVSADNDTLSNSLIEQQLPFLLWMLDGERAQYTVTAIADGTPVTVTVDTLSRPEQDAIEATLYAPVVDARKSDASDDNDGDDTAPRAKRMLSERVAYLRPGPFYNVDDDSGNVWDEAPFKRFVDDAFSEFLATGAEALLIDLRLNPGGNSSFSDPMLAWIADRPFRFASRFEVKVSPQAEAANLARLDEQAGDDDVSKRYARLYREHREGEVVDFDLPYAQPKDGEQFKGQVYVLVDRTSYSNAVSVAAIVQDYGFGTVLGEKTADLATTFGAMERFQLDNTGIEVGFPKALIIRPNGDRTPDGVTPDILIDSSGKDAEDVLASALSIIERNL</sequence>
<keyword evidence="1" id="KW-0732">Signal</keyword>
<dbReference type="Pfam" id="PF03572">
    <property type="entry name" value="Peptidase_S41"/>
    <property type="match status" value="1"/>
</dbReference>
<dbReference type="Proteomes" id="UP000644693">
    <property type="component" value="Unassembled WGS sequence"/>
</dbReference>
<dbReference type="GO" id="GO:0006508">
    <property type="term" value="P:proteolysis"/>
    <property type="evidence" value="ECO:0007669"/>
    <property type="project" value="InterPro"/>
</dbReference>
<dbReference type="GO" id="GO:0004175">
    <property type="term" value="F:endopeptidase activity"/>
    <property type="evidence" value="ECO:0007669"/>
    <property type="project" value="TreeGrafter"/>
</dbReference>
<evidence type="ECO:0000259" key="2">
    <source>
        <dbReference type="Pfam" id="PF03572"/>
    </source>
</evidence>
<dbReference type="SUPFAM" id="SSF52096">
    <property type="entry name" value="ClpP/crotonase"/>
    <property type="match status" value="1"/>
</dbReference>
<feature type="signal peptide" evidence="1">
    <location>
        <begin position="1"/>
        <end position="19"/>
    </location>
</feature>